<evidence type="ECO:0000313" key="2">
    <source>
        <dbReference type="Proteomes" id="UP000324800"/>
    </source>
</evidence>
<comment type="caution">
    <text evidence="1">The sequence shown here is derived from an EMBL/GenBank/DDBJ whole genome shotgun (WGS) entry which is preliminary data.</text>
</comment>
<evidence type="ECO:0000313" key="1">
    <source>
        <dbReference type="EMBL" id="KAA6397153.1"/>
    </source>
</evidence>
<protein>
    <recommendedName>
        <fullName evidence="3">Tyr recombinase domain-containing protein</fullName>
    </recommendedName>
</protein>
<dbReference type="Proteomes" id="UP000324800">
    <property type="component" value="Unassembled WGS sequence"/>
</dbReference>
<sequence length="144" mass="16527">MAFLVIYTATRMIVLCRFKLQDITSSDSGLNLETEICKGGNIVQVTIRLRRHEEATPSFYYKQLTNFIRRAKIGRHYTRQTTRNAMMTKLRANGANKAEVYVLTRHSITSDVVGTFYFKSVERDLGKIIAKIEGISVFFQPLIN</sequence>
<dbReference type="EMBL" id="SNRW01001246">
    <property type="protein sequence ID" value="KAA6397153.1"/>
    <property type="molecule type" value="Genomic_DNA"/>
</dbReference>
<reference evidence="1 2" key="1">
    <citation type="submission" date="2019-03" db="EMBL/GenBank/DDBJ databases">
        <title>Single cell metagenomics reveals metabolic interactions within the superorganism composed of flagellate Streblomastix strix and complex community of Bacteroidetes bacteria on its surface.</title>
        <authorList>
            <person name="Treitli S.C."/>
            <person name="Kolisko M."/>
            <person name="Husnik F."/>
            <person name="Keeling P."/>
            <person name="Hampl V."/>
        </authorList>
    </citation>
    <scope>NUCLEOTIDE SEQUENCE [LARGE SCALE GENOMIC DNA]</scope>
    <source>
        <strain evidence="1">ST1C</strain>
    </source>
</reference>
<name>A0A5J4WQV0_9EUKA</name>
<proteinExistence type="predicted"/>
<dbReference type="AlphaFoldDB" id="A0A5J4WQV0"/>
<dbReference type="SUPFAM" id="SSF56349">
    <property type="entry name" value="DNA breaking-rejoining enzymes"/>
    <property type="match status" value="1"/>
</dbReference>
<dbReference type="InterPro" id="IPR011010">
    <property type="entry name" value="DNA_brk_join_enz"/>
</dbReference>
<organism evidence="1 2">
    <name type="scientific">Streblomastix strix</name>
    <dbReference type="NCBI Taxonomy" id="222440"/>
    <lineage>
        <taxon>Eukaryota</taxon>
        <taxon>Metamonada</taxon>
        <taxon>Preaxostyla</taxon>
        <taxon>Oxymonadida</taxon>
        <taxon>Streblomastigidae</taxon>
        <taxon>Streblomastix</taxon>
    </lineage>
</organism>
<dbReference type="GO" id="GO:0003677">
    <property type="term" value="F:DNA binding"/>
    <property type="evidence" value="ECO:0007669"/>
    <property type="project" value="InterPro"/>
</dbReference>
<evidence type="ECO:0008006" key="3">
    <source>
        <dbReference type="Google" id="ProtNLM"/>
    </source>
</evidence>
<accession>A0A5J4WQV0</accession>
<gene>
    <name evidence="1" type="ORF">EZS28_007318</name>
</gene>